<evidence type="ECO:0000256" key="1">
    <source>
        <dbReference type="ARBA" id="ARBA00004418"/>
    </source>
</evidence>
<dbReference type="Pfam" id="PF00496">
    <property type="entry name" value="SBP_bac_5"/>
    <property type="match status" value="1"/>
</dbReference>
<evidence type="ECO:0000313" key="6">
    <source>
        <dbReference type="Proteomes" id="UP001321492"/>
    </source>
</evidence>
<dbReference type="PANTHER" id="PTHR30290">
    <property type="entry name" value="PERIPLASMIC BINDING COMPONENT OF ABC TRANSPORTER"/>
    <property type="match status" value="1"/>
</dbReference>
<protein>
    <submittedName>
        <fullName evidence="5">ABC transporter substrate-binding protein</fullName>
    </submittedName>
</protein>
<organism evidence="5 6">
    <name type="scientific">Chelatococcus albus</name>
    <dbReference type="NCBI Taxonomy" id="3047466"/>
    <lineage>
        <taxon>Bacteria</taxon>
        <taxon>Pseudomonadati</taxon>
        <taxon>Pseudomonadota</taxon>
        <taxon>Alphaproteobacteria</taxon>
        <taxon>Hyphomicrobiales</taxon>
        <taxon>Chelatococcaceae</taxon>
        <taxon>Chelatococcus</taxon>
    </lineage>
</organism>
<dbReference type="PANTHER" id="PTHR30290:SF62">
    <property type="entry name" value="OLIGOPEPTIDE ABC TRANSPORTER, PERIPLASMIC OLIGOPEPTIDE-BINDING PROTEIN"/>
    <property type="match status" value="1"/>
</dbReference>
<reference evidence="5 6" key="1">
    <citation type="submission" date="2023-05" db="EMBL/GenBank/DDBJ databases">
        <title>Chelatococcus sp. nov., a moderately thermophilic bacterium isolated from hot spring microbial mat.</title>
        <authorList>
            <person name="Hu C.-J."/>
            <person name="Li W.-J."/>
        </authorList>
    </citation>
    <scope>NUCLEOTIDE SEQUENCE [LARGE SCALE GENOMIC DNA]</scope>
    <source>
        <strain evidence="5 6">SYSU G07232</strain>
    </source>
</reference>
<dbReference type="InterPro" id="IPR000914">
    <property type="entry name" value="SBP_5_dom"/>
</dbReference>
<evidence type="ECO:0000313" key="5">
    <source>
        <dbReference type="EMBL" id="MDJ1159457.1"/>
    </source>
</evidence>
<comment type="subcellular location">
    <subcellularLocation>
        <location evidence="1">Periplasm</location>
    </subcellularLocation>
</comment>
<dbReference type="CDD" id="cd08500">
    <property type="entry name" value="PBP2_NikA_DppA_OppA_like_4"/>
    <property type="match status" value="1"/>
</dbReference>
<proteinExistence type="inferred from homology"/>
<dbReference type="Gene3D" id="3.10.105.10">
    <property type="entry name" value="Dipeptide-binding Protein, Domain 3"/>
    <property type="match status" value="1"/>
</dbReference>
<comment type="caution">
    <text evidence="5">The sequence shown here is derived from an EMBL/GenBank/DDBJ whole genome shotgun (WGS) entry which is preliminary data.</text>
</comment>
<feature type="domain" description="Solute-binding protein family 5" evidence="4">
    <location>
        <begin position="126"/>
        <end position="537"/>
    </location>
</feature>
<name>A0ABT7AKE7_9HYPH</name>
<evidence type="ECO:0000256" key="2">
    <source>
        <dbReference type="ARBA" id="ARBA00005695"/>
    </source>
</evidence>
<comment type="similarity">
    <text evidence="2">Belongs to the bacterial solute-binding protein 5 family.</text>
</comment>
<gene>
    <name evidence="5" type="ORF">QNA08_14555</name>
</gene>
<evidence type="ECO:0000256" key="3">
    <source>
        <dbReference type="SAM" id="MobiDB-lite"/>
    </source>
</evidence>
<accession>A0ABT7AKE7</accession>
<evidence type="ECO:0000259" key="4">
    <source>
        <dbReference type="Pfam" id="PF00496"/>
    </source>
</evidence>
<feature type="region of interest" description="Disordered" evidence="3">
    <location>
        <begin position="1"/>
        <end position="20"/>
    </location>
</feature>
<dbReference type="Gene3D" id="3.40.190.10">
    <property type="entry name" value="Periplasmic binding protein-like II"/>
    <property type="match status" value="1"/>
</dbReference>
<dbReference type="EMBL" id="JASJEV010000009">
    <property type="protein sequence ID" value="MDJ1159457.1"/>
    <property type="molecule type" value="Genomic_DNA"/>
</dbReference>
<dbReference type="Proteomes" id="UP001321492">
    <property type="component" value="Unassembled WGS sequence"/>
</dbReference>
<keyword evidence="6" id="KW-1185">Reference proteome</keyword>
<dbReference type="RefSeq" id="WP_283741454.1">
    <property type="nucleotide sequence ID" value="NZ_JASJEV010000009.1"/>
</dbReference>
<dbReference type="SUPFAM" id="SSF53850">
    <property type="entry name" value="Periplasmic binding protein-like II"/>
    <property type="match status" value="1"/>
</dbReference>
<sequence length="667" mass="74715">MSVLPRMSPPHPVRRTGAGHHRPIRRAAIFGAALAVIVLAALPAAAQAPAYRETPFFAEQVAKGALPPVAERVPARPLVVDLAERGKRIGTPGGEMVTLVGKARDIRYVSVYAYTRLVGYDENLDLKPDLLERVDVEEERVFTLHIRPGHRWSDGRAFTAEDLRYWWEDVALNKHLSPQGPPDFLIVDGERPRFDVLDEFTVRYSWSKPNPRFLPMLAAPRDPFIYRPAHYMKAFHAKYTDPASLAQAAARAKLKSWAALHNRLDDMFENSNPDLPTLQAWKVMNAAPASRFVFERNPYYHRVDAAGQQLPYIDRIVIDVASGGLMAAKANAGEVDFLARGLTMADIPVLKEGERAKGYKTMLWPIARGSEVALYPNLTVTDPVWRKLNRDVRFRRALSLGIDRRTINNALFFGLGMEGNNTVREGSRLFEPSFRNRFGTYDPAEAGRLLDEIGLTQRDGDGTRLLPDGRPLEIVVEVNGEAAMAIDALQLITEFWREIGVKLFIKPQDITVLRNRAYAGLPVMVASTGLDNAMPTPAMPPAELAPVRQDNYAWPKWGQYVETQGRVGEACDMQNPLKLMKLYEEWLASDEEGEKAAIWRQMLALHAENQWSIGTVAGAIQPVVVRQGLTNLAGNPIYSWEPTALGGIYRIDEVFWDRADRRVASVQ</sequence>
<dbReference type="InterPro" id="IPR039424">
    <property type="entry name" value="SBP_5"/>
</dbReference>